<proteinExistence type="predicted"/>
<evidence type="ECO:0000313" key="2">
    <source>
        <dbReference type="EMBL" id="KAJ7670367.1"/>
    </source>
</evidence>
<keyword evidence="1" id="KW-1133">Transmembrane helix</keyword>
<feature type="transmembrane region" description="Helical" evidence="1">
    <location>
        <begin position="140"/>
        <end position="162"/>
    </location>
</feature>
<protein>
    <submittedName>
        <fullName evidence="2">Uncharacterized protein</fullName>
    </submittedName>
</protein>
<keyword evidence="1" id="KW-0472">Membrane</keyword>
<reference evidence="2" key="1">
    <citation type="submission" date="2023-03" db="EMBL/GenBank/DDBJ databases">
        <title>Massive genome expansion in bonnet fungi (Mycena s.s.) driven by repeated elements and novel gene families across ecological guilds.</title>
        <authorList>
            <consortium name="Lawrence Berkeley National Laboratory"/>
            <person name="Harder C.B."/>
            <person name="Miyauchi S."/>
            <person name="Viragh M."/>
            <person name="Kuo A."/>
            <person name="Thoen E."/>
            <person name="Andreopoulos B."/>
            <person name="Lu D."/>
            <person name="Skrede I."/>
            <person name="Drula E."/>
            <person name="Henrissat B."/>
            <person name="Morin E."/>
            <person name="Kohler A."/>
            <person name="Barry K."/>
            <person name="LaButti K."/>
            <person name="Morin E."/>
            <person name="Salamov A."/>
            <person name="Lipzen A."/>
            <person name="Mereny Z."/>
            <person name="Hegedus B."/>
            <person name="Baldrian P."/>
            <person name="Stursova M."/>
            <person name="Weitz H."/>
            <person name="Taylor A."/>
            <person name="Grigoriev I.V."/>
            <person name="Nagy L.G."/>
            <person name="Martin F."/>
            <person name="Kauserud H."/>
        </authorList>
    </citation>
    <scope>NUCLEOTIDE SEQUENCE</scope>
    <source>
        <strain evidence="2">CBHHK067</strain>
    </source>
</reference>
<keyword evidence="1" id="KW-0812">Transmembrane</keyword>
<accession>A0AAD7CYL9</accession>
<dbReference type="EMBL" id="JARKIE010000181">
    <property type="protein sequence ID" value="KAJ7670367.1"/>
    <property type="molecule type" value="Genomic_DNA"/>
</dbReference>
<evidence type="ECO:0000256" key="1">
    <source>
        <dbReference type="SAM" id="Phobius"/>
    </source>
</evidence>
<keyword evidence="3" id="KW-1185">Reference proteome</keyword>
<feature type="transmembrane region" description="Helical" evidence="1">
    <location>
        <begin position="102"/>
        <end position="120"/>
    </location>
</feature>
<gene>
    <name evidence="2" type="ORF">B0H17DRAFT_1085933</name>
</gene>
<evidence type="ECO:0000313" key="3">
    <source>
        <dbReference type="Proteomes" id="UP001221757"/>
    </source>
</evidence>
<comment type="caution">
    <text evidence="2">The sequence shown here is derived from an EMBL/GenBank/DDBJ whole genome shotgun (WGS) entry which is preliminary data.</text>
</comment>
<dbReference type="Proteomes" id="UP001221757">
    <property type="component" value="Unassembled WGS sequence"/>
</dbReference>
<organism evidence="2 3">
    <name type="scientific">Mycena rosella</name>
    <name type="common">Pink bonnet</name>
    <name type="synonym">Agaricus rosellus</name>
    <dbReference type="NCBI Taxonomy" id="1033263"/>
    <lineage>
        <taxon>Eukaryota</taxon>
        <taxon>Fungi</taxon>
        <taxon>Dikarya</taxon>
        <taxon>Basidiomycota</taxon>
        <taxon>Agaricomycotina</taxon>
        <taxon>Agaricomycetes</taxon>
        <taxon>Agaricomycetidae</taxon>
        <taxon>Agaricales</taxon>
        <taxon>Marasmiineae</taxon>
        <taxon>Mycenaceae</taxon>
        <taxon>Mycena</taxon>
    </lineage>
</organism>
<name>A0AAD7CYL9_MYCRO</name>
<dbReference type="AlphaFoldDB" id="A0AAD7CYL9"/>
<sequence>MGWRFRGRWVVRARCVVGGRGGRPAVDMLIPIPIPIPAPRSSPPRLRLFCTPPPLIGRPPCHTRTHARASPSVRRPPPPVRSSASCSPCMHPTTKNVLDPPIIHLLLCMYPICLTSLLYPSYPSRLYAVTSSRLPTLVTVFTHIPLLTLIFVLCLLTPLYVLSVYNV</sequence>